<dbReference type="SMART" id="SM00028">
    <property type="entry name" value="TPR"/>
    <property type="match status" value="8"/>
</dbReference>
<dbReference type="OrthoDB" id="5986190at2759"/>
<proteinExistence type="predicted"/>
<dbReference type="PROSITE" id="PS50005">
    <property type="entry name" value="TPR"/>
    <property type="match status" value="1"/>
</dbReference>
<evidence type="ECO:0000313" key="3">
    <source>
        <dbReference type="EMBL" id="CAL4784823.1"/>
    </source>
</evidence>
<dbReference type="InterPro" id="IPR019734">
    <property type="entry name" value="TPR_rpt"/>
</dbReference>
<dbReference type="Pfam" id="PF13374">
    <property type="entry name" value="TPR_10"/>
    <property type="match status" value="3"/>
</dbReference>
<organism evidence="2">
    <name type="scientific">Cladocopium goreaui</name>
    <dbReference type="NCBI Taxonomy" id="2562237"/>
    <lineage>
        <taxon>Eukaryota</taxon>
        <taxon>Sar</taxon>
        <taxon>Alveolata</taxon>
        <taxon>Dinophyceae</taxon>
        <taxon>Suessiales</taxon>
        <taxon>Symbiodiniaceae</taxon>
        <taxon>Cladocopium</taxon>
    </lineage>
</organism>
<dbReference type="Pfam" id="PF13424">
    <property type="entry name" value="TPR_12"/>
    <property type="match status" value="3"/>
</dbReference>
<keyword evidence="4" id="KW-1185">Reference proteome</keyword>
<dbReference type="SUPFAM" id="SSF48452">
    <property type="entry name" value="TPR-like"/>
    <property type="match status" value="2"/>
</dbReference>
<gene>
    <name evidence="2" type="ORF">C1SCF055_LOCUS23886</name>
</gene>
<evidence type="ECO:0000313" key="2">
    <source>
        <dbReference type="EMBL" id="CAI3997511.1"/>
    </source>
</evidence>
<dbReference type="PANTHER" id="PTHR46082">
    <property type="entry name" value="ATP/GTP-BINDING PROTEIN-RELATED"/>
    <property type="match status" value="1"/>
</dbReference>
<accession>A0A9P1CWC2</accession>
<dbReference type="InterPro" id="IPR011990">
    <property type="entry name" value="TPR-like_helical_dom_sf"/>
</dbReference>
<dbReference type="InterPro" id="IPR053137">
    <property type="entry name" value="NLR-like"/>
</dbReference>
<reference evidence="2" key="1">
    <citation type="submission" date="2022-10" db="EMBL/GenBank/DDBJ databases">
        <authorList>
            <person name="Chen Y."/>
            <person name="Dougan E. K."/>
            <person name="Chan C."/>
            <person name="Rhodes N."/>
            <person name="Thang M."/>
        </authorList>
    </citation>
    <scope>NUCLEOTIDE SEQUENCE</scope>
</reference>
<dbReference type="EMBL" id="CAMXCT010002341">
    <property type="protein sequence ID" value="CAI3997511.1"/>
    <property type="molecule type" value="Genomic_DNA"/>
</dbReference>
<dbReference type="Proteomes" id="UP001152797">
    <property type="component" value="Unassembled WGS sequence"/>
</dbReference>
<feature type="repeat" description="TPR" evidence="1">
    <location>
        <begin position="532"/>
        <end position="565"/>
    </location>
</feature>
<protein>
    <submittedName>
        <fullName evidence="2">Uncharacterized protein</fullName>
    </submittedName>
</protein>
<keyword evidence="1" id="KW-0802">TPR repeat</keyword>
<sequence>MGAGASRALRDASTQQLSEFVGVLPSEDQQSLREALRHLDGDGGSTPLRTCDPRAVRDLREFFSAQYRQGGAFSHEDYEEGPQLWTWRHKPTGIEVWRDAIDLTYGAGGEVFFHYTNHVAFVNITHTVKEAAEIYASLNISGPHANAWWGQGVYTVPKPPDQWENRFQLLDNNFRNMMARDEREKGREYVEAQYPPRAAFAIPLIIEPANAYDVSVRATPEMVEYGKEPGRNLADKLLNEPGKPPRTCIVLRVGQESVESARSNLLGALRLRGSAADADEDAQLRLGQVLNHRGFYDEAYEMLMVLWKHLQSQLGDEHPKTLKAMYEVAEVELNLGKFTKAKDLHSQCLELRQRTLGEEHPSTFNSLNGLAEANFKMGQHSVAETLLQKCLAAREEFFGPDHPDTMRSQNDLAAVLAAMGRYVAADELYQQCYEARKRTHGPRHPETLTTLNNMAALLKITGKASGAHSITTQVFMERTTTLHSHHPKRLTSMNNLAAVLEDLGKYEEAEELYRKCLEGRTELLGPEHPHTLISMHNLASLLVKRDQHDEAQELYQRCLELERETQGAEHPDTLTCMTSLAALWWKLGRHHEAAELHRSCLKARVAVSPEHPSTLDSMHHLALSLIKLDQRPEAEELLRSCVEKQERALGAEHPERLVSMTYLAALLRKKKENYQEAEALYLQCLDIRARAVEDEDVNADVMTLTLKSNLADLSLKMGKLDAAEALRRQCLCAKFATVGQGHPDTASAFESLTKVLRKMGKETTLEDEFELWSGIVPEEVKP</sequence>
<comment type="caution">
    <text evidence="2">The sequence shown here is derived from an EMBL/GenBank/DDBJ whole genome shotgun (WGS) entry which is preliminary data.</text>
</comment>
<dbReference type="AlphaFoldDB" id="A0A9P1CWC2"/>
<dbReference type="EMBL" id="CAMXCT030002341">
    <property type="protein sequence ID" value="CAL4784823.1"/>
    <property type="molecule type" value="Genomic_DNA"/>
</dbReference>
<name>A0A9P1CWC2_9DINO</name>
<evidence type="ECO:0000313" key="4">
    <source>
        <dbReference type="Proteomes" id="UP001152797"/>
    </source>
</evidence>
<dbReference type="EMBL" id="CAMXCT020002341">
    <property type="protein sequence ID" value="CAL1150886.1"/>
    <property type="molecule type" value="Genomic_DNA"/>
</dbReference>
<dbReference type="Gene3D" id="1.25.40.10">
    <property type="entry name" value="Tetratricopeptide repeat domain"/>
    <property type="match status" value="3"/>
</dbReference>
<reference evidence="3 4" key="2">
    <citation type="submission" date="2024-05" db="EMBL/GenBank/DDBJ databases">
        <authorList>
            <person name="Chen Y."/>
            <person name="Shah S."/>
            <person name="Dougan E. K."/>
            <person name="Thang M."/>
            <person name="Chan C."/>
        </authorList>
    </citation>
    <scope>NUCLEOTIDE SEQUENCE [LARGE SCALE GENOMIC DNA]</scope>
</reference>
<evidence type="ECO:0000256" key="1">
    <source>
        <dbReference type="PROSITE-ProRule" id="PRU00339"/>
    </source>
</evidence>
<dbReference type="PANTHER" id="PTHR46082:SF6">
    <property type="entry name" value="AAA+ ATPASE DOMAIN-CONTAINING PROTEIN-RELATED"/>
    <property type="match status" value="1"/>
</dbReference>